<dbReference type="VEuPathDB" id="VectorBase:AALB20_029325"/>
<protein>
    <submittedName>
        <fullName evidence="1">Uncharacterized protein</fullName>
    </submittedName>
</protein>
<reference evidence="1" key="2">
    <citation type="submission" date="2022-08" db="UniProtKB">
        <authorList>
            <consortium name="EnsemblMetazoa"/>
        </authorList>
    </citation>
    <scope>IDENTIFICATION</scope>
    <source>
        <strain evidence="1">STECLA/ALBI9_A</strain>
    </source>
</reference>
<evidence type="ECO:0000313" key="1">
    <source>
        <dbReference type="EnsemblMetazoa" id="AALB006520-PA"/>
    </source>
</evidence>
<keyword evidence="2" id="KW-1185">Reference proteome</keyword>
<reference evidence="1 2" key="1">
    <citation type="journal article" date="2017" name="G3 (Bethesda)">
        <title>The Physical Genome Mapping of Anopheles albimanus Corrected Scaffold Misassemblies and Identified Interarm Rearrangements in Genus Anopheles.</title>
        <authorList>
            <person name="Artemov G.N."/>
            <person name="Peery A.N."/>
            <person name="Jiang X."/>
            <person name="Tu Z."/>
            <person name="Stegniy V.N."/>
            <person name="Sharakhova M.V."/>
            <person name="Sharakhov I.V."/>
        </authorList>
    </citation>
    <scope>NUCLEOTIDE SEQUENCE [LARGE SCALE GENOMIC DNA]</scope>
    <source>
        <strain evidence="1 2">ALBI9_A</strain>
    </source>
</reference>
<dbReference type="EnsemblMetazoa" id="AALB006520-RA">
    <property type="protein sequence ID" value="AALB006520-PA"/>
    <property type="gene ID" value="AALB006520"/>
</dbReference>
<dbReference type="AlphaFoldDB" id="A0A182FJ25"/>
<accession>A0A182FJ25</accession>
<organism evidence="1 2">
    <name type="scientific">Anopheles albimanus</name>
    <name type="common">New world malaria mosquito</name>
    <dbReference type="NCBI Taxonomy" id="7167"/>
    <lineage>
        <taxon>Eukaryota</taxon>
        <taxon>Metazoa</taxon>
        <taxon>Ecdysozoa</taxon>
        <taxon>Arthropoda</taxon>
        <taxon>Hexapoda</taxon>
        <taxon>Insecta</taxon>
        <taxon>Pterygota</taxon>
        <taxon>Neoptera</taxon>
        <taxon>Endopterygota</taxon>
        <taxon>Diptera</taxon>
        <taxon>Nematocera</taxon>
        <taxon>Culicoidea</taxon>
        <taxon>Culicidae</taxon>
        <taxon>Anophelinae</taxon>
        <taxon>Anopheles</taxon>
    </lineage>
</organism>
<proteinExistence type="predicted"/>
<name>A0A182FJ25_ANOAL</name>
<dbReference type="Proteomes" id="UP000069272">
    <property type="component" value="Chromosome X"/>
</dbReference>
<evidence type="ECO:0000313" key="2">
    <source>
        <dbReference type="Proteomes" id="UP000069272"/>
    </source>
</evidence>
<dbReference type="VEuPathDB" id="VectorBase:AALB006520"/>
<sequence length="244" mass="26921">MMMIIMCWSRCPDTPMEEEKAIPAAVRFTPHCQLQLTVQRLVRNESLVLAEISWKRTVAACGPGPAPLGDQCLVTWEVSGGGLMGNLLTEATSNAQLSLWTDTLYRVQVTCRDKHTSSLVRSASLQLNTSAVTVAQPFDQHPASRSRLTEIADGDDDEALTARIEAHDRRALDHRPVSSPSPSSGSRELLLLGVFVALLLCLLLLLVSVRSVVRWRPGRTADRDQITDRHALVENELLVDILHV</sequence>